<dbReference type="InterPro" id="IPR035959">
    <property type="entry name" value="RutC-like_sf"/>
</dbReference>
<name>A0ABS4QKE9_9NOCA</name>
<dbReference type="PANTHER" id="PTHR43857:SF1">
    <property type="entry name" value="YJGH FAMILY PROTEIN"/>
    <property type="match status" value="1"/>
</dbReference>
<evidence type="ECO:0000313" key="3">
    <source>
        <dbReference type="Proteomes" id="UP001519325"/>
    </source>
</evidence>
<dbReference type="InterPro" id="IPR006175">
    <property type="entry name" value="YjgF/YER057c/UK114"/>
</dbReference>
<organism evidence="2 3">
    <name type="scientific">Nocardia goodfellowii</name>
    <dbReference type="NCBI Taxonomy" id="882446"/>
    <lineage>
        <taxon>Bacteria</taxon>
        <taxon>Bacillati</taxon>
        <taxon>Actinomycetota</taxon>
        <taxon>Actinomycetes</taxon>
        <taxon>Mycobacteriales</taxon>
        <taxon>Nocardiaceae</taxon>
        <taxon>Nocardia</taxon>
    </lineage>
</organism>
<dbReference type="Proteomes" id="UP001519325">
    <property type="component" value="Unassembled WGS sequence"/>
</dbReference>
<evidence type="ECO:0000313" key="2">
    <source>
        <dbReference type="EMBL" id="MBP2192187.1"/>
    </source>
</evidence>
<feature type="chain" id="PRO_5046699917" evidence="1">
    <location>
        <begin position="31"/>
        <end position="163"/>
    </location>
</feature>
<reference evidence="2 3" key="1">
    <citation type="submission" date="2021-03" db="EMBL/GenBank/DDBJ databases">
        <title>Sequencing the genomes of 1000 actinobacteria strains.</title>
        <authorList>
            <person name="Klenk H.-P."/>
        </authorList>
    </citation>
    <scope>NUCLEOTIDE SEQUENCE [LARGE SCALE GENOMIC DNA]</scope>
    <source>
        <strain evidence="2 3">DSM 45516</strain>
    </source>
</reference>
<evidence type="ECO:0000256" key="1">
    <source>
        <dbReference type="SAM" id="SignalP"/>
    </source>
</evidence>
<dbReference type="InterPro" id="IPR006311">
    <property type="entry name" value="TAT_signal"/>
</dbReference>
<dbReference type="PROSITE" id="PS51318">
    <property type="entry name" value="TAT"/>
    <property type="match status" value="1"/>
</dbReference>
<comment type="caution">
    <text evidence="2">The sequence shown here is derived from an EMBL/GenBank/DDBJ whole genome shotgun (WGS) entry which is preliminary data.</text>
</comment>
<proteinExistence type="predicted"/>
<dbReference type="Gene3D" id="3.30.1330.40">
    <property type="entry name" value="RutC-like"/>
    <property type="match status" value="1"/>
</dbReference>
<protein>
    <submittedName>
        <fullName evidence="2">Enamine deaminase RidA (YjgF/YER057c/UK114 family)</fullName>
    </submittedName>
</protein>
<keyword evidence="3" id="KW-1185">Reference proteome</keyword>
<dbReference type="Pfam" id="PF01042">
    <property type="entry name" value="Ribonuc_L-PSP"/>
    <property type="match status" value="1"/>
</dbReference>
<keyword evidence="1" id="KW-0732">Signal</keyword>
<sequence length="163" mass="17281">MDLPSRSRFLVAAVLAFAGAASFMPCSATADRINIGDGSVYEQEIGYSRAVRIGNTVAVSGTTAALPDGQAVGGEDIGAQTREALRRIASALSRAGAGTEDVVRTRVLLTDITRWPEVAEEYSKVFGNVRPTCTLYEVSALISPSLLVEIEVDAFIEGNTRAR</sequence>
<dbReference type="PANTHER" id="PTHR43857">
    <property type="entry name" value="BLR7761 PROTEIN"/>
    <property type="match status" value="1"/>
</dbReference>
<dbReference type="EMBL" id="JAGGMR010000001">
    <property type="protein sequence ID" value="MBP2192187.1"/>
    <property type="molecule type" value="Genomic_DNA"/>
</dbReference>
<feature type="signal peptide" evidence="1">
    <location>
        <begin position="1"/>
        <end position="30"/>
    </location>
</feature>
<dbReference type="SUPFAM" id="SSF55298">
    <property type="entry name" value="YjgF-like"/>
    <property type="match status" value="1"/>
</dbReference>
<dbReference type="CDD" id="cd06154">
    <property type="entry name" value="YjgF_YER057c_UK114_like_6"/>
    <property type="match status" value="1"/>
</dbReference>
<gene>
    <name evidence="2" type="ORF">BJ987_005088</name>
</gene>
<accession>A0ABS4QKE9</accession>